<dbReference type="GO" id="GO:0003700">
    <property type="term" value="F:DNA-binding transcription factor activity"/>
    <property type="evidence" value="ECO:0007669"/>
    <property type="project" value="TreeGrafter"/>
</dbReference>
<keyword evidence="1" id="KW-0805">Transcription regulation</keyword>
<dbReference type="PANTHER" id="PTHR30136">
    <property type="entry name" value="HELIX-TURN-HELIX TRANSCRIPTIONAL REGULATOR, ICLR FAMILY"/>
    <property type="match status" value="1"/>
</dbReference>
<dbReference type="PANTHER" id="PTHR30136:SF7">
    <property type="entry name" value="HTH-TYPE TRANSCRIPTIONAL REGULATOR KDGR-RELATED"/>
    <property type="match status" value="1"/>
</dbReference>
<dbReference type="SUPFAM" id="SSF55781">
    <property type="entry name" value="GAF domain-like"/>
    <property type="match status" value="1"/>
</dbReference>
<dbReference type="InterPro" id="IPR005471">
    <property type="entry name" value="Tscrpt_reg_IclR_N"/>
</dbReference>
<dbReference type="PROSITE" id="PS51078">
    <property type="entry name" value="ICLR_ED"/>
    <property type="match status" value="1"/>
</dbReference>
<dbReference type="InterPro" id="IPR036390">
    <property type="entry name" value="WH_DNA-bd_sf"/>
</dbReference>
<evidence type="ECO:0000313" key="7">
    <source>
        <dbReference type="Proteomes" id="UP000006512"/>
    </source>
</evidence>
<dbReference type="GO" id="GO:0003677">
    <property type="term" value="F:DNA binding"/>
    <property type="evidence" value="ECO:0007669"/>
    <property type="project" value="UniProtKB-KW"/>
</dbReference>
<dbReference type="Gene3D" id="1.10.10.10">
    <property type="entry name" value="Winged helix-like DNA-binding domain superfamily/Winged helix DNA-binding domain"/>
    <property type="match status" value="1"/>
</dbReference>
<dbReference type="STRING" id="715226.ABI_44430"/>
<keyword evidence="7" id="KW-1185">Reference proteome</keyword>
<dbReference type="InterPro" id="IPR036388">
    <property type="entry name" value="WH-like_DNA-bd_sf"/>
</dbReference>
<gene>
    <name evidence="6" type="ORF">ABI_44430</name>
</gene>
<keyword evidence="2" id="KW-0238">DNA-binding</keyword>
<evidence type="ECO:0000256" key="2">
    <source>
        <dbReference type="ARBA" id="ARBA00023125"/>
    </source>
</evidence>
<feature type="domain" description="HTH iclR-type" evidence="4">
    <location>
        <begin position="20"/>
        <end position="81"/>
    </location>
</feature>
<evidence type="ECO:0000259" key="5">
    <source>
        <dbReference type="PROSITE" id="PS51078"/>
    </source>
</evidence>
<protein>
    <submittedName>
        <fullName evidence="6">IclR helix-turn-helix domain protein</fullName>
    </submittedName>
</protein>
<dbReference type="SMART" id="SM00346">
    <property type="entry name" value="HTH_ICLR"/>
    <property type="match status" value="1"/>
</dbReference>
<accession>F4QTE6</accession>
<dbReference type="Pfam" id="PF09339">
    <property type="entry name" value="HTH_IclR"/>
    <property type="match status" value="1"/>
</dbReference>
<dbReference type="InterPro" id="IPR014757">
    <property type="entry name" value="Tscrpt_reg_IclR_C"/>
</dbReference>
<evidence type="ECO:0000259" key="4">
    <source>
        <dbReference type="PROSITE" id="PS51077"/>
    </source>
</evidence>
<keyword evidence="3" id="KW-0804">Transcription</keyword>
<dbReference type="Proteomes" id="UP000006512">
    <property type="component" value="Unassembled WGS sequence"/>
</dbReference>
<dbReference type="SUPFAM" id="SSF46785">
    <property type="entry name" value="Winged helix' DNA-binding domain"/>
    <property type="match status" value="1"/>
</dbReference>
<feature type="domain" description="IclR-ED" evidence="5">
    <location>
        <begin position="82"/>
        <end position="256"/>
    </location>
</feature>
<dbReference type="GO" id="GO:0045892">
    <property type="term" value="P:negative regulation of DNA-templated transcription"/>
    <property type="evidence" value="ECO:0007669"/>
    <property type="project" value="TreeGrafter"/>
</dbReference>
<proteinExistence type="predicted"/>
<dbReference type="OrthoDB" id="6057486at2"/>
<dbReference type="RefSeq" id="WP_006275216.1">
    <property type="nucleotide sequence ID" value="NZ_GL883080.1"/>
</dbReference>
<dbReference type="InterPro" id="IPR050707">
    <property type="entry name" value="HTH_MetabolicPath_Reg"/>
</dbReference>
<dbReference type="PROSITE" id="PS51077">
    <property type="entry name" value="HTH_ICLR"/>
    <property type="match status" value="1"/>
</dbReference>
<reference evidence="7" key="1">
    <citation type="submission" date="2011-03" db="EMBL/GenBank/DDBJ databases">
        <title>Draft genome sequence of Brevundimonas diminuta.</title>
        <authorList>
            <person name="Brown P.J.B."/>
            <person name="Buechlein A."/>
            <person name="Hemmerich C."/>
            <person name="Brun Y.V."/>
        </authorList>
    </citation>
    <scope>NUCLEOTIDE SEQUENCE [LARGE SCALE GENOMIC DNA]</scope>
    <source>
        <strain evidence="7">C19</strain>
    </source>
</reference>
<evidence type="ECO:0000313" key="6">
    <source>
        <dbReference type="EMBL" id="EGF90016.1"/>
    </source>
</evidence>
<evidence type="ECO:0000256" key="3">
    <source>
        <dbReference type="ARBA" id="ARBA00023163"/>
    </source>
</evidence>
<dbReference type="EMBL" id="GL883080">
    <property type="protein sequence ID" value="EGF90016.1"/>
    <property type="molecule type" value="Genomic_DNA"/>
</dbReference>
<dbReference type="HOGENOM" id="CLU_062618_5_0_5"/>
<name>F4QTE6_9CAUL</name>
<dbReference type="InterPro" id="IPR029016">
    <property type="entry name" value="GAF-like_dom_sf"/>
</dbReference>
<organism evidence="6 7">
    <name type="scientific">Asticcacaulis biprosthecium C19</name>
    <dbReference type="NCBI Taxonomy" id="715226"/>
    <lineage>
        <taxon>Bacteria</taxon>
        <taxon>Pseudomonadati</taxon>
        <taxon>Pseudomonadota</taxon>
        <taxon>Alphaproteobacteria</taxon>
        <taxon>Caulobacterales</taxon>
        <taxon>Caulobacteraceae</taxon>
        <taxon>Asticcacaulis</taxon>
    </lineage>
</organism>
<evidence type="ECO:0000256" key="1">
    <source>
        <dbReference type="ARBA" id="ARBA00023015"/>
    </source>
</evidence>
<dbReference type="AlphaFoldDB" id="F4QTE6"/>
<dbReference type="Gene3D" id="3.30.450.40">
    <property type="match status" value="1"/>
</dbReference>
<dbReference type="Pfam" id="PF01614">
    <property type="entry name" value="IclR_C"/>
    <property type="match status" value="1"/>
</dbReference>
<sequence>MASSSQIPDDTATKAPVYSAPALEKGFTILELLSEFPRGLTITEMAGKLGFSVSEIFRVIMVMERLAWLRRHPGDRFRVTLRLLEMGFKATPVDDLVETAAPFMRDLANRIEQSCHLVVRNAERGMIVHRQQTPGPTVFAVRVGAEIVLETSCSGHVLLAFDAVNDGRAVPPLSLDSALETTLRKVRARGYEMMKSARTVGVTDISYPIFGGNGVAVAALTVPFLQLIDGTQKVERDDARVVLQETCRQISEELGAIRS</sequence>
<dbReference type="eggNOG" id="COG1414">
    <property type="taxonomic scope" value="Bacteria"/>
</dbReference>